<dbReference type="AlphaFoldDB" id="V5HTR3"/>
<evidence type="ECO:0000256" key="1">
    <source>
        <dbReference type="ARBA" id="ARBA00022857"/>
    </source>
</evidence>
<dbReference type="PANTHER" id="PTHR36124:SF1">
    <property type="entry name" value="ER-BOUND OXYGENASE MPAB_MPAB'_RUBBER OXYGENASE CATALYTIC DOMAIN-CONTAINING PROTEIN"/>
    <property type="match status" value="1"/>
</dbReference>
<dbReference type="FunFam" id="3.40.50.720:FF:000084">
    <property type="entry name" value="Short-chain dehydrogenase reductase"/>
    <property type="match status" value="1"/>
</dbReference>
<dbReference type="eggNOG" id="KOG0725">
    <property type="taxonomic scope" value="Eukaryota"/>
</dbReference>
<dbReference type="InterPro" id="IPR046366">
    <property type="entry name" value="MPAB"/>
</dbReference>
<organism evidence="2 3">
    <name type="scientific">Byssochlamys spectabilis (strain No. 5 / NBRC 109023)</name>
    <name type="common">Paecilomyces variotii</name>
    <dbReference type="NCBI Taxonomy" id="1356009"/>
    <lineage>
        <taxon>Eukaryota</taxon>
        <taxon>Fungi</taxon>
        <taxon>Dikarya</taxon>
        <taxon>Ascomycota</taxon>
        <taxon>Pezizomycotina</taxon>
        <taxon>Eurotiomycetes</taxon>
        <taxon>Eurotiomycetidae</taxon>
        <taxon>Eurotiales</taxon>
        <taxon>Thermoascaceae</taxon>
        <taxon>Paecilomyces</taxon>
    </lineage>
</organism>
<dbReference type="Gene3D" id="3.40.50.720">
    <property type="entry name" value="NAD(P)-binding Rossmann-like Domain"/>
    <property type="match status" value="1"/>
</dbReference>
<evidence type="ECO:0000313" key="3">
    <source>
        <dbReference type="Proteomes" id="UP000018001"/>
    </source>
</evidence>
<gene>
    <name evidence="2" type="ORF">PVAR5_1523</name>
</gene>
<dbReference type="EMBL" id="BAUL01000041">
    <property type="protein sequence ID" value="GAD92925.1"/>
    <property type="molecule type" value="Genomic_DNA"/>
</dbReference>
<dbReference type="InterPro" id="IPR036291">
    <property type="entry name" value="NAD(P)-bd_dom_sf"/>
</dbReference>
<dbReference type="InterPro" id="IPR002347">
    <property type="entry name" value="SDR_fam"/>
</dbReference>
<keyword evidence="3" id="KW-1185">Reference proteome</keyword>
<name>V5HTR3_BYSSN</name>
<dbReference type="OrthoDB" id="498125at2759"/>
<protein>
    <submittedName>
        <fullName evidence="2">Uncharacterized protein</fullName>
    </submittedName>
</protein>
<sequence>MASLRYRRMQYLQKRYSHLRHGTFYKMTDREAWEIQKLIFQLEFPFMALKSLQFALFRTYGIPSISSLLAKTMQLSDTGTAFKRYADTSLLIGEFIAFDPSSERAHAAIARTNYLHTGYRSTGRILEDDMLYTLSLFALEPIRFIETYEWRNLTELERCAIGTYWKSLGDALGISYALLPSGAKQAGFKDGLHWLEEIKAWSNQYELEKMRPHRANKDVADRTTDILVYILPGPLKPLGIYFVSFMMDERLRGAMMYDPPPRFLRKIFSIALLARKYFVRYLAPPRPYFLRYDVFTEKPDENGRNFFKYWDIVPYYVKPTIWNRYGPSAWIRRVMGLPLPGDDGDRGKAIVLRLIEAGYSVCINDVASSTADMDHLVSEINAKHTSPDAPARPRAIGIVADVTSSVEVETMIKETVSQLGPLTLMVANAGVAQIKPLLNVSEEDVDKVFNVNVKGLFNCYQLAAKQMILQGDPQSAAGVDVYKIVGAASIVACKAWATLGIYSASKWAVRGLTQAMAMEMAPHKITVNAYAPGIIGTAMWEQIDEAMGELTGKPKGVTFKQTENLISLGRTGVPDDVAGLVGGYLASKDSDYVTGQTLVVDGGVIFT</sequence>
<comment type="caution">
    <text evidence="2">The sequence shown here is derived from an EMBL/GenBank/DDBJ whole genome shotgun (WGS) entry which is preliminary data.</text>
</comment>
<keyword evidence="1" id="KW-0521">NADP</keyword>
<dbReference type="Pfam" id="PF13561">
    <property type="entry name" value="adh_short_C2"/>
    <property type="match status" value="1"/>
</dbReference>
<evidence type="ECO:0000313" key="2">
    <source>
        <dbReference type="EMBL" id="GAD92925.1"/>
    </source>
</evidence>
<dbReference type="InParanoid" id="V5HTR3"/>
<dbReference type="PROSITE" id="PS00061">
    <property type="entry name" value="ADH_SHORT"/>
    <property type="match status" value="1"/>
</dbReference>
<dbReference type="PANTHER" id="PTHR36124">
    <property type="match status" value="1"/>
</dbReference>
<dbReference type="PRINTS" id="PR00080">
    <property type="entry name" value="SDRFAMILY"/>
</dbReference>
<proteinExistence type="predicted"/>
<dbReference type="PRINTS" id="PR00081">
    <property type="entry name" value="GDHRDH"/>
</dbReference>
<dbReference type="Proteomes" id="UP000018001">
    <property type="component" value="Unassembled WGS sequence"/>
</dbReference>
<dbReference type="SUPFAM" id="SSF51735">
    <property type="entry name" value="NAD(P)-binding Rossmann-fold domains"/>
    <property type="match status" value="1"/>
</dbReference>
<dbReference type="HOGENOM" id="CLU_440841_0_0_1"/>
<dbReference type="GO" id="GO:0016491">
    <property type="term" value="F:oxidoreductase activity"/>
    <property type="evidence" value="ECO:0007669"/>
    <property type="project" value="InterPro"/>
</dbReference>
<dbReference type="InterPro" id="IPR020904">
    <property type="entry name" value="Sc_DH/Rdtase_CS"/>
</dbReference>
<reference evidence="3" key="1">
    <citation type="journal article" date="2014" name="Genome Announc.">
        <title>Draft genome sequence of the formaldehyde-resistant fungus Byssochlamys spectabilis No. 5 (anamorph Paecilomyces variotii No. 5) (NBRC109023).</title>
        <authorList>
            <person name="Oka T."/>
            <person name="Ekino K."/>
            <person name="Fukuda K."/>
            <person name="Nomura Y."/>
        </authorList>
    </citation>
    <scope>NUCLEOTIDE SEQUENCE [LARGE SCALE GENOMIC DNA]</scope>
    <source>
        <strain evidence="3">No. 5 / NBRC 109023</strain>
    </source>
</reference>
<accession>V5HTR3</accession>